<dbReference type="GO" id="GO:0016831">
    <property type="term" value="F:carboxy-lyase activity"/>
    <property type="evidence" value="ECO:0007669"/>
    <property type="project" value="UniProtKB-KW"/>
</dbReference>
<sequence>MKHFAWKTFFLFCALQSFVFGGEAPTIRFFIEERSDGRLLHLVRELIPRKLLNETLANGRFEPCENVSKPTIVVTKEVVECSARFSAPRLQIAVSGPDRVRLRLAHDSEVTQYDASLGDVKLLQLIFADFRTSSGIHNRSRRSFFVSEHAKEDTRKVAQTEDNTYFALVIGVALVTLIGIVEVLAVVATCSSGRKLERKLADMKKERQDVAERTSRSSERLQRLRGGVSATHLPETENYVGNSYVLRKRQPMKFDQQIPVTPYEFKKAMDQLTKYIVDYLENTTKYPVTTDISPDSLWTKMDKTAPEQATRFEKVMGTVEKFYVPAMTHWQHPRFHAHFVAGCSFPDILAEMLASSLAVVGFTWDSCPALTELEILMVNWVGRALGLPDSFLYTGNNTRDSVGGGSIQPGSTDAVFTALMAARYRKIEQRVPNEKDTEGRRNVFKKLVAYASCEANSSIEKAARLGMVRLKLISCDDKFSLSVKALEEQIKADESEGLIPFFVQSTAGSISMAAFDNLGEIGVVAEKHDMWLHVNGTYGLAAMICPEFRSRAELIGLEKAHSIDMSAHKLFMHSSAHTFLWTRDKKVIQKAFAIDATYLKGAHEDTINLRDWGIPLSRRFLSLKTWFVFRLYGIKNIQAFVRRTIELAGAFRTQLEKDSRIQLIGEHVLGIVCFQLKGETHGKSNELTRDLAAFVNKSRQLAVSSAKVGEMTVIRMSFASERTTHKDVEDSFNILKSLIDQFVRNL</sequence>
<reference evidence="9" key="1">
    <citation type="submission" date="2023-06" db="EMBL/GenBank/DDBJ databases">
        <title>Genomic analysis of the entomopathogenic nematode Steinernema hermaphroditum.</title>
        <authorList>
            <person name="Schwarz E.M."/>
            <person name="Heppert J.K."/>
            <person name="Baniya A."/>
            <person name="Schwartz H.T."/>
            <person name="Tan C.-H."/>
            <person name="Antoshechkin I."/>
            <person name="Sternberg P.W."/>
            <person name="Goodrich-Blair H."/>
            <person name="Dillman A.R."/>
        </authorList>
    </citation>
    <scope>NUCLEOTIDE SEQUENCE</scope>
    <source>
        <strain evidence="9">PS9179</strain>
        <tissue evidence="9">Whole animal</tissue>
    </source>
</reference>
<evidence type="ECO:0000313" key="10">
    <source>
        <dbReference type="Proteomes" id="UP001175271"/>
    </source>
</evidence>
<evidence type="ECO:0000256" key="6">
    <source>
        <dbReference type="PIRSR" id="PIRSR602129-50"/>
    </source>
</evidence>
<feature type="signal peptide" evidence="8">
    <location>
        <begin position="1"/>
        <end position="21"/>
    </location>
</feature>
<proteinExistence type="inferred from homology"/>
<keyword evidence="7" id="KW-0472">Membrane</keyword>
<dbReference type="InterPro" id="IPR015422">
    <property type="entry name" value="PyrdxlP-dep_Trfase_small"/>
</dbReference>
<feature type="transmembrane region" description="Helical" evidence="7">
    <location>
        <begin position="165"/>
        <end position="190"/>
    </location>
</feature>
<dbReference type="Gene3D" id="3.90.1150.10">
    <property type="entry name" value="Aspartate Aminotransferase, domain 1"/>
    <property type="match status" value="1"/>
</dbReference>
<evidence type="ECO:0000256" key="7">
    <source>
        <dbReference type="SAM" id="Phobius"/>
    </source>
</evidence>
<gene>
    <name evidence="9" type="ORF">QR680_016881</name>
</gene>
<keyword evidence="3" id="KW-0210">Decarboxylase</keyword>
<evidence type="ECO:0008006" key="11">
    <source>
        <dbReference type="Google" id="ProtNLM"/>
    </source>
</evidence>
<evidence type="ECO:0000256" key="8">
    <source>
        <dbReference type="SAM" id="SignalP"/>
    </source>
</evidence>
<feature type="chain" id="PRO_5041420345" description="Aromatic-L-amino-acid decarboxylase" evidence="8">
    <location>
        <begin position="22"/>
        <end position="746"/>
    </location>
</feature>
<protein>
    <recommendedName>
        <fullName evidence="11">Aromatic-L-amino-acid decarboxylase</fullName>
    </recommendedName>
</protein>
<dbReference type="GO" id="GO:0006520">
    <property type="term" value="P:amino acid metabolic process"/>
    <property type="evidence" value="ECO:0007669"/>
    <property type="project" value="InterPro"/>
</dbReference>
<evidence type="ECO:0000256" key="1">
    <source>
        <dbReference type="ARBA" id="ARBA00001933"/>
    </source>
</evidence>
<dbReference type="EMBL" id="JAUCMV010000004">
    <property type="protein sequence ID" value="KAK0403367.1"/>
    <property type="molecule type" value="Genomic_DNA"/>
</dbReference>
<dbReference type="InterPro" id="IPR002129">
    <property type="entry name" value="PyrdxlP-dep_de-COase"/>
</dbReference>
<dbReference type="PANTHER" id="PTHR11999">
    <property type="entry name" value="GROUP II PYRIDOXAL-5-PHOSPHATE DECARBOXYLASE"/>
    <property type="match status" value="1"/>
</dbReference>
<dbReference type="PANTHER" id="PTHR11999:SF70">
    <property type="entry name" value="MIP05841P"/>
    <property type="match status" value="1"/>
</dbReference>
<dbReference type="GO" id="GO:0005737">
    <property type="term" value="C:cytoplasm"/>
    <property type="evidence" value="ECO:0007669"/>
    <property type="project" value="TreeGrafter"/>
</dbReference>
<organism evidence="9 10">
    <name type="scientific">Steinernema hermaphroditum</name>
    <dbReference type="NCBI Taxonomy" id="289476"/>
    <lineage>
        <taxon>Eukaryota</taxon>
        <taxon>Metazoa</taxon>
        <taxon>Ecdysozoa</taxon>
        <taxon>Nematoda</taxon>
        <taxon>Chromadorea</taxon>
        <taxon>Rhabditida</taxon>
        <taxon>Tylenchina</taxon>
        <taxon>Panagrolaimomorpha</taxon>
        <taxon>Strongyloidoidea</taxon>
        <taxon>Steinernematidae</taxon>
        <taxon>Steinernema</taxon>
    </lineage>
</organism>
<keyword evidence="7" id="KW-1133">Transmembrane helix</keyword>
<dbReference type="InterPro" id="IPR010977">
    <property type="entry name" value="Aromatic_deC"/>
</dbReference>
<accession>A0AA39LN19</accession>
<comment type="similarity">
    <text evidence="2">Belongs to the group II decarboxylase family.</text>
</comment>
<dbReference type="PRINTS" id="PR00800">
    <property type="entry name" value="YHDCRBOXLASE"/>
</dbReference>
<dbReference type="Proteomes" id="UP001175271">
    <property type="component" value="Unassembled WGS sequence"/>
</dbReference>
<evidence type="ECO:0000256" key="3">
    <source>
        <dbReference type="ARBA" id="ARBA00022793"/>
    </source>
</evidence>
<dbReference type="Pfam" id="PF00282">
    <property type="entry name" value="Pyridoxal_deC"/>
    <property type="match status" value="1"/>
</dbReference>
<name>A0AA39LN19_9BILA</name>
<dbReference type="AlphaFoldDB" id="A0AA39LN19"/>
<dbReference type="SUPFAM" id="SSF53383">
    <property type="entry name" value="PLP-dependent transferases"/>
    <property type="match status" value="1"/>
</dbReference>
<evidence type="ECO:0000256" key="5">
    <source>
        <dbReference type="ARBA" id="ARBA00023239"/>
    </source>
</evidence>
<comment type="cofactor">
    <cofactor evidence="1 6">
        <name>pyridoxal 5'-phosphate</name>
        <dbReference type="ChEBI" id="CHEBI:597326"/>
    </cofactor>
</comment>
<dbReference type="Gene3D" id="3.40.640.10">
    <property type="entry name" value="Type I PLP-dependent aspartate aminotransferase-like (Major domain)"/>
    <property type="match status" value="1"/>
</dbReference>
<evidence type="ECO:0000256" key="2">
    <source>
        <dbReference type="ARBA" id="ARBA00009533"/>
    </source>
</evidence>
<keyword evidence="8" id="KW-0732">Signal</keyword>
<dbReference type="InterPro" id="IPR015424">
    <property type="entry name" value="PyrdxlP-dep_Trfase"/>
</dbReference>
<feature type="modified residue" description="N6-(pyridoxal phosphate)lysine" evidence="6">
    <location>
        <position position="569"/>
    </location>
</feature>
<keyword evidence="5" id="KW-0456">Lyase</keyword>
<dbReference type="GO" id="GO:0019752">
    <property type="term" value="P:carboxylic acid metabolic process"/>
    <property type="evidence" value="ECO:0007669"/>
    <property type="project" value="InterPro"/>
</dbReference>
<keyword evidence="10" id="KW-1185">Reference proteome</keyword>
<comment type="caution">
    <text evidence="9">The sequence shown here is derived from an EMBL/GenBank/DDBJ whole genome shotgun (WGS) entry which is preliminary data.</text>
</comment>
<keyword evidence="7" id="KW-0812">Transmembrane</keyword>
<evidence type="ECO:0000256" key="4">
    <source>
        <dbReference type="ARBA" id="ARBA00022898"/>
    </source>
</evidence>
<dbReference type="Gene3D" id="1.20.1340.10">
    <property type="entry name" value="dopa decarboxylase, N-terminal domain"/>
    <property type="match status" value="1"/>
</dbReference>
<dbReference type="InterPro" id="IPR015421">
    <property type="entry name" value="PyrdxlP-dep_Trfase_major"/>
</dbReference>
<dbReference type="GO" id="GO:0030170">
    <property type="term" value="F:pyridoxal phosphate binding"/>
    <property type="evidence" value="ECO:0007669"/>
    <property type="project" value="InterPro"/>
</dbReference>
<keyword evidence="4 6" id="KW-0663">Pyridoxal phosphate</keyword>
<evidence type="ECO:0000313" key="9">
    <source>
        <dbReference type="EMBL" id="KAK0403367.1"/>
    </source>
</evidence>